<keyword evidence="7 15" id="KW-1133">Transmembrane helix</keyword>
<comment type="similarity">
    <text evidence="3">Belongs to the 1-acyl-sn-glycerol-3-phosphate acyltransferase family.</text>
</comment>
<dbReference type="GO" id="GO:0005783">
    <property type="term" value="C:endoplasmic reticulum"/>
    <property type="evidence" value="ECO:0007669"/>
    <property type="project" value="TreeGrafter"/>
</dbReference>
<dbReference type="OrthoDB" id="272512at2759"/>
<keyword evidence="11" id="KW-1208">Phospholipid metabolism</keyword>
<evidence type="ECO:0000256" key="14">
    <source>
        <dbReference type="SAM" id="MobiDB-lite"/>
    </source>
</evidence>
<evidence type="ECO:0000256" key="2">
    <source>
        <dbReference type="ARBA" id="ARBA00005074"/>
    </source>
</evidence>
<evidence type="ECO:0000256" key="10">
    <source>
        <dbReference type="ARBA" id="ARBA00023209"/>
    </source>
</evidence>
<evidence type="ECO:0000256" key="12">
    <source>
        <dbReference type="ARBA" id="ARBA00023315"/>
    </source>
</evidence>
<keyword evidence="10" id="KW-0594">Phospholipid biosynthesis</keyword>
<dbReference type="EMBL" id="GAKP01019144">
    <property type="protein sequence ID" value="JAC39808.1"/>
    <property type="molecule type" value="Transcribed_RNA"/>
</dbReference>
<dbReference type="GeneID" id="105224137"/>
<keyword evidence="6 15" id="KW-0812">Transmembrane</keyword>
<reference evidence="17" key="1">
    <citation type="journal article" date="2014" name="BMC Genomics">
        <title>Characterizing the developmental transcriptome of the oriental fruit fly, Bactrocera dorsalis (Diptera: Tephritidae) through comparative genomic analysis with Drosophila melanogaster utilizing modENCODE datasets.</title>
        <authorList>
            <person name="Geib S.M."/>
            <person name="Calla B."/>
            <person name="Hall B."/>
            <person name="Hou S."/>
            <person name="Manoukis N.C."/>
        </authorList>
    </citation>
    <scope>NUCLEOTIDE SEQUENCE</scope>
    <source>
        <strain evidence="17">Punador</strain>
    </source>
</reference>
<evidence type="ECO:0000256" key="4">
    <source>
        <dbReference type="ARBA" id="ARBA00022516"/>
    </source>
</evidence>
<dbReference type="UniPathway" id="UPA00085"/>
<dbReference type="Pfam" id="PF01553">
    <property type="entry name" value="Acyltransferase"/>
    <property type="match status" value="1"/>
</dbReference>
<dbReference type="AlphaFoldDB" id="A0A034VCH0"/>
<comment type="pathway">
    <text evidence="2">Lipid metabolism; phospholipid metabolism.</text>
</comment>
<name>A0A034VCH0_BACDO</name>
<evidence type="ECO:0000256" key="6">
    <source>
        <dbReference type="ARBA" id="ARBA00022692"/>
    </source>
</evidence>
<dbReference type="GO" id="GO:0005509">
    <property type="term" value="F:calcium ion binding"/>
    <property type="evidence" value="ECO:0007669"/>
    <property type="project" value="InterPro"/>
</dbReference>
<protein>
    <submittedName>
        <fullName evidence="17">1-acylglycerophosphocholine O-acyltransferase 1</fullName>
    </submittedName>
</protein>
<gene>
    <name evidence="17" type="primary">PCAT1</name>
</gene>
<dbReference type="SMART" id="SM00563">
    <property type="entry name" value="PlsC"/>
    <property type="match status" value="1"/>
</dbReference>
<dbReference type="GO" id="GO:0042171">
    <property type="term" value="F:lysophosphatidic acid acyltransferase activity"/>
    <property type="evidence" value="ECO:0007669"/>
    <property type="project" value="TreeGrafter"/>
</dbReference>
<feature type="domain" description="EF-hand" evidence="16">
    <location>
        <begin position="480"/>
        <end position="515"/>
    </location>
</feature>
<dbReference type="KEGG" id="bdr:105224137"/>
<dbReference type="InterPro" id="IPR002048">
    <property type="entry name" value="EF_hand_dom"/>
</dbReference>
<accession>A0A034VCH0</accession>
<evidence type="ECO:0000259" key="16">
    <source>
        <dbReference type="PROSITE" id="PS50222"/>
    </source>
</evidence>
<evidence type="ECO:0000256" key="3">
    <source>
        <dbReference type="ARBA" id="ARBA00008655"/>
    </source>
</evidence>
<dbReference type="SUPFAM" id="SSF69593">
    <property type="entry name" value="Glycerol-3-phosphate (1)-acyltransferase"/>
    <property type="match status" value="1"/>
</dbReference>
<organism evidence="17">
    <name type="scientific">Bactrocera dorsalis</name>
    <name type="common">Oriental fruit fly</name>
    <name type="synonym">Dacus dorsalis</name>
    <dbReference type="NCBI Taxonomy" id="27457"/>
    <lineage>
        <taxon>Eukaryota</taxon>
        <taxon>Metazoa</taxon>
        <taxon>Ecdysozoa</taxon>
        <taxon>Arthropoda</taxon>
        <taxon>Hexapoda</taxon>
        <taxon>Insecta</taxon>
        <taxon>Pterygota</taxon>
        <taxon>Neoptera</taxon>
        <taxon>Endopterygota</taxon>
        <taxon>Diptera</taxon>
        <taxon>Brachycera</taxon>
        <taxon>Muscomorpha</taxon>
        <taxon>Tephritoidea</taxon>
        <taxon>Tephritidae</taxon>
        <taxon>Bactrocera</taxon>
        <taxon>Bactrocera</taxon>
    </lineage>
</organism>
<comment type="subcellular location">
    <subcellularLocation>
        <location evidence="1">Membrane</location>
    </subcellularLocation>
</comment>
<dbReference type="RefSeq" id="XP_011200430.2">
    <property type="nucleotide sequence ID" value="XM_011202128.4"/>
</dbReference>
<proteinExistence type="inferred from homology"/>
<evidence type="ECO:0000256" key="7">
    <source>
        <dbReference type="ARBA" id="ARBA00022989"/>
    </source>
</evidence>
<dbReference type="Pfam" id="PF13833">
    <property type="entry name" value="EF-hand_8"/>
    <property type="match status" value="1"/>
</dbReference>
<dbReference type="GO" id="GO:0016020">
    <property type="term" value="C:membrane"/>
    <property type="evidence" value="ECO:0007669"/>
    <property type="project" value="UniProtKB-SubCell"/>
</dbReference>
<evidence type="ECO:0000256" key="8">
    <source>
        <dbReference type="ARBA" id="ARBA00023098"/>
    </source>
</evidence>
<dbReference type="CTD" id="31899"/>
<keyword evidence="12 17" id="KW-0012">Acyltransferase</keyword>
<keyword evidence="9 15" id="KW-0472">Membrane</keyword>
<keyword evidence="5 17" id="KW-0808">Transferase</keyword>
<dbReference type="PROSITE" id="PS50222">
    <property type="entry name" value="EF_HAND_2"/>
    <property type="match status" value="1"/>
</dbReference>
<keyword evidence="8" id="KW-0443">Lipid metabolism</keyword>
<dbReference type="Gene3D" id="1.10.238.10">
    <property type="entry name" value="EF-hand"/>
    <property type="match status" value="1"/>
</dbReference>
<dbReference type="PANTHER" id="PTHR23063:SF52">
    <property type="entry name" value="LYSOPHOSPHATIDYLCHOLINE ACYLTRANSFERASE"/>
    <property type="match status" value="1"/>
</dbReference>
<sequence length="538" mass="61466">MTTSAFKSKRNNAASNNAEADGHISNDLNSADLNHTMEKTDSEEDAWSSTGYNYINPFVHRLQIENNIDLAKIYVLTVLLMPIRVFGCLLSLLSAWMFACIGLYGLTLDDLKARPITGWRRQFQRITSGAMRTLFAAGTFHHVKLTGERASPKQAPIMVVAPHSSYVDSIIVVATGPPSIVAKRETSDIPLLGKIINFAQPIYVQREDPNSRQNTIREIVERARSEEEWPQVVIFSEGTCTNRKALIKFKPGAFYPGVPVQPVLLKYPNKYDSFTWTWDGPGVLKLLWMTMAQFYSRCEIEFLPVYTPSEEEKADANLYAKNVRDVMAKALGVPTSEYSFEDVITMSRAKDMRVPFPGDIIEIERVLYNLGFLPDSVRDQELVADFLSINNTDRLDIFTFAELLRIDPQNSQLLQLFALLDHHHRYTINLKSFLLCSQFCKLKNEEIIVFLRAIATLYTESTQRITRQSFARILRHTGKMTPEKCDALFFAIDSTNKGCISFDEFERYTKDHPQYKFLYKKQEQLRRTQAGGNVKKQI</sequence>
<dbReference type="EMBL" id="GAKP01019145">
    <property type="protein sequence ID" value="JAC39807.1"/>
    <property type="molecule type" value="Transcribed_RNA"/>
</dbReference>
<dbReference type="PANTHER" id="PTHR23063">
    <property type="entry name" value="PHOSPHOLIPID ACYLTRANSFERASE"/>
    <property type="match status" value="1"/>
</dbReference>
<dbReference type="GO" id="GO:0008374">
    <property type="term" value="F:O-acyltransferase activity"/>
    <property type="evidence" value="ECO:0007669"/>
    <property type="project" value="InterPro"/>
</dbReference>
<evidence type="ECO:0000256" key="15">
    <source>
        <dbReference type="SAM" id="Phobius"/>
    </source>
</evidence>
<dbReference type="GO" id="GO:0008654">
    <property type="term" value="P:phospholipid biosynthetic process"/>
    <property type="evidence" value="ECO:0007669"/>
    <property type="project" value="UniProtKB-KW"/>
</dbReference>
<keyword evidence="4" id="KW-0444">Lipid biosynthesis</keyword>
<comment type="pathway">
    <text evidence="13">Phospholipid metabolism.</text>
</comment>
<feature type="transmembrane region" description="Helical" evidence="15">
    <location>
        <begin position="73"/>
        <end position="106"/>
    </location>
</feature>
<evidence type="ECO:0000256" key="11">
    <source>
        <dbReference type="ARBA" id="ARBA00023264"/>
    </source>
</evidence>
<evidence type="ECO:0000256" key="1">
    <source>
        <dbReference type="ARBA" id="ARBA00004370"/>
    </source>
</evidence>
<evidence type="ECO:0000256" key="5">
    <source>
        <dbReference type="ARBA" id="ARBA00022679"/>
    </source>
</evidence>
<evidence type="ECO:0000313" key="17">
    <source>
        <dbReference type="EMBL" id="JAC39807.1"/>
    </source>
</evidence>
<dbReference type="RefSeq" id="XP_011200429.2">
    <property type="nucleotide sequence ID" value="XM_011202127.4"/>
</dbReference>
<evidence type="ECO:0000256" key="13">
    <source>
        <dbReference type="ARBA" id="ARBA00025707"/>
    </source>
</evidence>
<dbReference type="CDD" id="cd07991">
    <property type="entry name" value="LPLAT_LPCAT1-like"/>
    <property type="match status" value="1"/>
</dbReference>
<dbReference type="InterPro" id="IPR045252">
    <property type="entry name" value="LPCAT1-like"/>
</dbReference>
<feature type="region of interest" description="Disordered" evidence="14">
    <location>
        <begin position="1"/>
        <end position="29"/>
    </location>
</feature>
<dbReference type="SUPFAM" id="SSF47473">
    <property type="entry name" value="EF-hand"/>
    <property type="match status" value="1"/>
</dbReference>
<dbReference type="InterPro" id="IPR002123">
    <property type="entry name" value="Plipid/glycerol_acylTrfase"/>
</dbReference>
<evidence type="ECO:0000256" key="9">
    <source>
        <dbReference type="ARBA" id="ARBA00023136"/>
    </source>
</evidence>
<dbReference type="InterPro" id="IPR011992">
    <property type="entry name" value="EF-hand-dom_pair"/>
</dbReference>